<comment type="similarity">
    <text evidence="1">Belongs to the peptidase M28 family. M28B subfamily.</text>
</comment>
<dbReference type="InterPro" id="IPR007484">
    <property type="entry name" value="Peptidase_M28"/>
</dbReference>
<dbReference type="SUPFAM" id="SSF53187">
    <property type="entry name" value="Zn-dependent exopeptidases"/>
    <property type="match status" value="1"/>
</dbReference>
<feature type="domain" description="Transferrin receptor-like dimerisation" evidence="5">
    <location>
        <begin position="790"/>
        <end position="875"/>
    </location>
</feature>
<evidence type="ECO:0000256" key="3">
    <source>
        <dbReference type="SAM" id="Phobius"/>
    </source>
</evidence>
<organism evidence="7 8">
    <name type="scientific">Suillus plorans</name>
    <dbReference type="NCBI Taxonomy" id="116603"/>
    <lineage>
        <taxon>Eukaryota</taxon>
        <taxon>Fungi</taxon>
        <taxon>Dikarya</taxon>
        <taxon>Basidiomycota</taxon>
        <taxon>Agaricomycotina</taxon>
        <taxon>Agaricomycetes</taxon>
        <taxon>Agaricomycetidae</taxon>
        <taxon>Boletales</taxon>
        <taxon>Suillineae</taxon>
        <taxon>Suillaceae</taxon>
        <taxon>Suillus</taxon>
    </lineage>
</organism>
<dbReference type="PANTHER" id="PTHR10404:SF46">
    <property type="entry name" value="VACUOLAR PROTEIN SORTING-ASSOCIATED PROTEIN 70"/>
    <property type="match status" value="1"/>
</dbReference>
<dbReference type="GO" id="GO:0004180">
    <property type="term" value="F:carboxypeptidase activity"/>
    <property type="evidence" value="ECO:0007669"/>
    <property type="project" value="TreeGrafter"/>
</dbReference>
<keyword evidence="3" id="KW-0812">Transmembrane</keyword>
<accession>A0A9P7AHL9</accession>
<dbReference type="SUPFAM" id="SSF52025">
    <property type="entry name" value="PA domain"/>
    <property type="match status" value="1"/>
</dbReference>
<dbReference type="Gene3D" id="3.50.30.30">
    <property type="match status" value="1"/>
</dbReference>
<dbReference type="Pfam" id="PF04389">
    <property type="entry name" value="Peptidase_M28"/>
    <property type="match status" value="1"/>
</dbReference>
<dbReference type="SUPFAM" id="SSF47672">
    <property type="entry name" value="Transferrin receptor-like dimerisation domain"/>
    <property type="match status" value="1"/>
</dbReference>
<keyword evidence="3" id="KW-0472">Membrane</keyword>
<dbReference type="FunFam" id="3.40.630.10:FF:000101">
    <property type="entry name" value="N-acetylated alpha-linked acidic dipeptidase like 1"/>
    <property type="match status" value="1"/>
</dbReference>
<evidence type="ECO:0000256" key="2">
    <source>
        <dbReference type="SAM" id="MobiDB-lite"/>
    </source>
</evidence>
<dbReference type="InterPro" id="IPR003137">
    <property type="entry name" value="PA_domain"/>
</dbReference>
<dbReference type="CDD" id="cd08022">
    <property type="entry name" value="M28_PSMA_like"/>
    <property type="match status" value="1"/>
</dbReference>
<proteinExistence type="inferred from homology"/>
<dbReference type="Gene3D" id="1.20.930.40">
    <property type="entry name" value="Transferrin receptor-like, dimerisation domain"/>
    <property type="match status" value="1"/>
</dbReference>
<sequence length="876" mass="96835">MISDSESESHVLSSISRMNTEKSKKGGFYQPSTSKELLPHPPGLVQARRYSTGHIFRKFLVLGSFSLIFFLLYNTHSISFLGLKKDKKYSESYDSYIKRIEEGYLAVPSAESALAASRDYATHPHLAGAVEDFQDAKDILALFQSEFGISTPTTEPIYPAGSPESREATLSTTSKLSKPAAWVDIYYPVMNTGNADGMVVELLSESDQPIWKADLLEDGDPRDETAAKYKHSVPPFHGFSAAGEAIGQLVYANYGTHDDYDKLIGAGVDLKGKIILARYGANFRGLKVQGAAEHGAVGVLIYSDPRDDGSVTVENGYEPYPAGPARNPTSIQRGSVMYLSIYAGDPTTPGYPAYENATRVEPTNIPNIPSLPLSWANAKLLFEEELGGVPEGTKLNGRVGSRKVRMVNDVDAKVTPIWNTMVAIPGHIKDEVVLLGCHRDAWVMGAADPTSGTVSLHEVVRGLGALYKRGWKPLRTIVIASWDAEEYGLVGSTEWGEDFADWIQEHVVSYVNVDVSVSGSRWSTSASPSLAHLIQRSARDVPHPTDAQKTLWDAHFDIGPYEGPVDAEFARMWDKMTSDEPRIGPLGSGSDYTVFLQRLGVASSDQGFGNTPTDAPYHYHSIYDSQMWQEVYADPGFYKHVAVAQNLGLLTLRLTDSLILPLNTTQYALELDSYVDTVIKSTYREEILPDLFPLRRAIAKLQDASFKLDEEKAAAEKAFHKALKKISRARNPRAIRRIIQWIKEHLGISAPEVQDLRFGAFKWMSSMTESSFSEAHICKSRGKGPLSDFIRAAKRVRAANQKLMAFERGFISEDGIKDREWYRHLGVAPGKHLGYAPTTLPGLTEAIVYDEDRELAEHEAARLTALIENLAEFLKV</sequence>
<name>A0A9P7AHL9_9AGAM</name>
<evidence type="ECO:0000256" key="1">
    <source>
        <dbReference type="ARBA" id="ARBA00005634"/>
    </source>
</evidence>
<keyword evidence="8" id="KW-1185">Reference proteome</keyword>
<evidence type="ECO:0000259" key="4">
    <source>
        <dbReference type="Pfam" id="PF02225"/>
    </source>
</evidence>
<dbReference type="EMBL" id="JABBWE010000067">
    <property type="protein sequence ID" value="KAG1788532.1"/>
    <property type="molecule type" value="Genomic_DNA"/>
</dbReference>
<dbReference type="PANTHER" id="PTHR10404">
    <property type="entry name" value="N-ACETYLATED-ALPHA-LINKED ACIDIC DIPEPTIDASE"/>
    <property type="match status" value="1"/>
</dbReference>
<dbReference type="InterPro" id="IPR007365">
    <property type="entry name" value="TFR-like_dimer_dom"/>
</dbReference>
<feature type="region of interest" description="Disordered" evidence="2">
    <location>
        <begin position="1"/>
        <end position="32"/>
    </location>
</feature>
<dbReference type="RefSeq" id="XP_041155730.1">
    <property type="nucleotide sequence ID" value="XM_041309436.1"/>
</dbReference>
<keyword evidence="3" id="KW-1133">Transmembrane helix</keyword>
<comment type="caution">
    <text evidence="7">The sequence shown here is derived from an EMBL/GenBank/DDBJ whole genome shotgun (WGS) entry which is preliminary data.</text>
</comment>
<dbReference type="CDD" id="cd02121">
    <property type="entry name" value="PA_GCPII_like"/>
    <property type="match status" value="1"/>
</dbReference>
<evidence type="ECO:0000259" key="6">
    <source>
        <dbReference type="Pfam" id="PF04389"/>
    </source>
</evidence>
<evidence type="ECO:0000313" key="8">
    <source>
        <dbReference type="Proteomes" id="UP000719766"/>
    </source>
</evidence>
<dbReference type="Pfam" id="PF02225">
    <property type="entry name" value="PA"/>
    <property type="match status" value="1"/>
</dbReference>
<feature type="compositionally biased region" description="Low complexity" evidence="2">
    <location>
        <begin position="1"/>
        <end position="16"/>
    </location>
</feature>
<dbReference type="Proteomes" id="UP000719766">
    <property type="component" value="Unassembled WGS sequence"/>
</dbReference>
<evidence type="ECO:0000313" key="7">
    <source>
        <dbReference type="EMBL" id="KAG1788532.1"/>
    </source>
</evidence>
<feature type="transmembrane region" description="Helical" evidence="3">
    <location>
        <begin position="55"/>
        <end position="73"/>
    </location>
</feature>
<feature type="domain" description="PA" evidence="4">
    <location>
        <begin position="247"/>
        <end position="321"/>
    </location>
</feature>
<dbReference type="OrthoDB" id="5841748at2759"/>
<dbReference type="Pfam" id="PF04253">
    <property type="entry name" value="TFR_dimer"/>
    <property type="match status" value="1"/>
</dbReference>
<protein>
    <submittedName>
        <fullName evidence="7">Zn-dependent exopeptidase</fullName>
    </submittedName>
</protein>
<dbReference type="AlphaFoldDB" id="A0A9P7AHL9"/>
<dbReference type="InterPro" id="IPR039373">
    <property type="entry name" value="Peptidase_M28B"/>
</dbReference>
<evidence type="ECO:0000259" key="5">
    <source>
        <dbReference type="Pfam" id="PF04253"/>
    </source>
</evidence>
<gene>
    <name evidence="7" type="ORF">HD556DRAFT_1529889</name>
</gene>
<dbReference type="InterPro" id="IPR046450">
    <property type="entry name" value="PA_dom_sf"/>
</dbReference>
<feature type="domain" description="Peptidase M28" evidence="6">
    <location>
        <begin position="419"/>
        <end position="550"/>
    </location>
</feature>
<dbReference type="InterPro" id="IPR036757">
    <property type="entry name" value="TFR-like_dimer_dom_sf"/>
</dbReference>
<dbReference type="GeneID" id="64603200"/>
<dbReference type="Gene3D" id="3.40.630.10">
    <property type="entry name" value="Zn peptidases"/>
    <property type="match status" value="1"/>
</dbReference>
<reference evidence="7" key="1">
    <citation type="journal article" date="2020" name="New Phytol.">
        <title>Comparative genomics reveals dynamic genome evolution in host specialist ectomycorrhizal fungi.</title>
        <authorList>
            <person name="Lofgren L.A."/>
            <person name="Nguyen N.H."/>
            <person name="Vilgalys R."/>
            <person name="Ruytinx J."/>
            <person name="Liao H.L."/>
            <person name="Branco S."/>
            <person name="Kuo A."/>
            <person name="LaButti K."/>
            <person name="Lipzen A."/>
            <person name="Andreopoulos W."/>
            <person name="Pangilinan J."/>
            <person name="Riley R."/>
            <person name="Hundley H."/>
            <person name="Na H."/>
            <person name="Barry K."/>
            <person name="Grigoriev I.V."/>
            <person name="Stajich J.E."/>
            <person name="Kennedy P.G."/>
        </authorList>
    </citation>
    <scope>NUCLEOTIDE SEQUENCE</scope>
    <source>
        <strain evidence="7">S12</strain>
    </source>
</reference>